<dbReference type="AlphaFoldDB" id="A0AAW0B4C2"/>
<keyword evidence="1" id="KW-0812">Transmembrane</keyword>
<feature type="transmembrane region" description="Helical" evidence="1">
    <location>
        <begin position="12"/>
        <end position="30"/>
    </location>
</feature>
<comment type="caution">
    <text evidence="2">The sequence shown here is derived from an EMBL/GenBank/DDBJ whole genome shotgun (WGS) entry which is preliminary data.</text>
</comment>
<keyword evidence="1" id="KW-1133">Transmembrane helix</keyword>
<sequence length="148" mass="17482">MVELGTSTTTSWLLGGLISMVLLNQFVRYISLERLDALRTDIEDIIADHDERGLLPSIFIFKVYCDRLKQRVSLHKYAWYTIDKASWKTYTMFFIWNWWKEPLAIYWAAGKLRRSVLAEGEEERGALENHRALRRRNLPLQKHALLNV</sequence>
<keyword evidence="1" id="KW-0472">Membrane</keyword>
<organism evidence="2 3">
    <name type="scientific">Paramarasmius palmivorus</name>
    <dbReference type="NCBI Taxonomy" id="297713"/>
    <lineage>
        <taxon>Eukaryota</taxon>
        <taxon>Fungi</taxon>
        <taxon>Dikarya</taxon>
        <taxon>Basidiomycota</taxon>
        <taxon>Agaricomycotina</taxon>
        <taxon>Agaricomycetes</taxon>
        <taxon>Agaricomycetidae</taxon>
        <taxon>Agaricales</taxon>
        <taxon>Marasmiineae</taxon>
        <taxon>Marasmiaceae</taxon>
        <taxon>Paramarasmius</taxon>
    </lineage>
</organism>
<gene>
    <name evidence="2" type="ORF">VNI00_018013</name>
</gene>
<proteinExistence type="predicted"/>
<protein>
    <submittedName>
        <fullName evidence="2">Uncharacterized protein</fullName>
    </submittedName>
</protein>
<name>A0AAW0B4C2_9AGAR</name>
<evidence type="ECO:0000313" key="2">
    <source>
        <dbReference type="EMBL" id="KAK7019668.1"/>
    </source>
</evidence>
<dbReference type="Proteomes" id="UP001383192">
    <property type="component" value="Unassembled WGS sequence"/>
</dbReference>
<reference evidence="2 3" key="1">
    <citation type="submission" date="2024-01" db="EMBL/GenBank/DDBJ databases">
        <title>A draft genome for a cacao thread blight-causing isolate of Paramarasmius palmivorus.</title>
        <authorList>
            <person name="Baruah I.K."/>
            <person name="Bukari Y."/>
            <person name="Amoako-Attah I."/>
            <person name="Meinhardt L.W."/>
            <person name="Bailey B.A."/>
            <person name="Cohen S.P."/>
        </authorList>
    </citation>
    <scope>NUCLEOTIDE SEQUENCE [LARGE SCALE GENOMIC DNA]</scope>
    <source>
        <strain evidence="2 3">GH-12</strain>
    </source>
</reference>
<keyword evidence="3" id="KW-1185">Reference proteome</keyword>
<evidence type="ECO:0000256" key="1">
    <source>
        <dbReference type="SAM" id="Phobius"/>
    </source>
</evidence>
<accession>A0AAW0B4C2</accession>
<evidence type="ECO:0000313" key="3">
    <source>
        <dbReference type="Proteomes" id="UP001383192"/>
    </source>
</evidence>
<dbReference type="EMBL" id="JAYKXP010000205">
    <property type="protein sequence ID" value="KAK7019668.1"/>
    <property type="molecule type" value="Genomic_DNA"/>
</dbReference>